<dbReference type="Pfam" id="PF13426">
    <property type="entry name" value="PAS_9"/>
    <property type="match status" value="1"/>
</dbReference>
<evidence type="ECO:0000256" key="8">
    <source>
        <dbReference type="ARBA" id="ARBA00022741"/>
    </source>
</evidence>
<dbReference type="InterPro" id="IPR013767">
    <property type="entry name" value="PAS_fold"/>
</dbReference>
<evidence type="ECO:0000256" key="11">
    <source>
        <dbReference type="ARBA" id="ARBA00022989"/>
    </source>
</evidence>
<dbReference type="CDD" id="cd00082">
    <property type="entry name" value="HisKA"/>
    <property type="match status" value="1"/>
</dbReference>
<evidence type="ECO:0000313" key="18">
    <source>
        <dbReference type="EMBL" id="RXK11924.1"/>
    </source>
</evidence>
<dbReference type="SMART" id="SM00388">
    <property type="entry name" value="HisKA"/>
    <property type="match status" value="1"/>
</dbReference>
<evidence type="ECO:0000256" key="4">
    <source>
        <dbReference type="ARBA" id="ARBA00022475"/>
    </source>
</evidence>
<keyword evidence="8" id="KW-0547">Nucleotide-binding</keyword>
<evidence type="ECO:0000256" key="12">
    <source>
        <dbReference type="ARBA" id="ARBA00023012"/>
    </source>
</evidence>
<comment type="catalytic activity">
    <reaction evidence="1">
        <text>ATP + protein L-histidine = ADP + protein N-phospho-L-histidine.</text>
        <dbReference type="EC" id="2.7.13.3"/>
    </reaction>
</comment>
<feature type="domain" description="Histidine kinase" evidence="15">
    <location>
        <begin position="614"/>
        <end position="841"/>
    </location>
</feature>
<evidence type="ECO:0000256" key="10">
    <source>
        <dbReference type="ARBA" id="ARBA00022840"/>
    </source>
</evidence>
<keyword evidence="14" id="KW-0472">Membrane</keyword>
<keyword evidence="4" id="KW-1003">Cell membrane</keyword>
<dbReference type="Gene3D" id="3.30.565.10">
    <property type="entry name" value="Histidine kinase-like ATPase, C-terminal domain"/>
    <property type="match status" value="1"/>
</dbReference>
<evidence type="ECO:0000259" key="16">
    <source>
        <dbReference type="PROSITE" id="PS50112"/>
    </source>
</evidence>
<dbReference type="PRINTS" id="PR00344">
    <property type="entry name" value="BCTRLSENSOR"/>
</dbReference>
<keyword evidence="13" id="KW-0175">Coiled coil</keyword>
<keyword evidence="7 14" id="KW-0812">Transmembrane</keyword>
<comment type="subcellular location">
    <subcellularLocation>
        <location evidence="2">Cell membrane</location>
        <topology evidence="2">Multi-pass membrane protein</topology>
    </subcellularLocation>
</comment>
<feature type="domain" description="PAC" evidence="17">
    <location>
        <begin position="399"/>
        <end position="451"/>
    </location>
</feature>
<evidence type="ECO:0000313" key="19">
    <source>
        <dbReference type="Proteomes" id="UP000289718"/>
    </source>
</evidence>
<reference evidence="18 19" key="1">
    <citation type="submission" date="2017-09" db="EMBL/GenBank/DDBJ databases">
        <title>Genomics of the genus Arcobacter.</title>
        <authorList>
            <person name="Perez-Cataluna A."/>
            <person name="Figueras M.J."/>
            <person name="Salas-Masso N."/>
        </authorList>
    </citation>
    <scope>NUCLEOTIDE SEQUENCE [LARGE SCALE GENOMIC DNA]</scope>
    <source>
        <strain evidence="18 19">F156-34</strain>
    </source>
</reference>
<dbReference type="InterPro" id="IPR000014">
    <property type="entry name" value="PAS"/>
</dbReference>
<dbReference type="PANTHER" id="PTHR43065">
    <property type="entry name" value="SENSOR HISTIDINE KINASE"/>
    <property type="match status" value="1"/>
</dbReference>
<accession>A0A4Q1B0D7</accession>
<dbReference type="Gene3D" id="1.10.287.130">
    <property type="match status" value="1"/>
</dbReference>
<dbReference type="EC" id="2.7.13.3" evidence="3"/>
<proteinExistence type="predicted"/>
<dbReference type="Pfam" id="PF00989">
    <property type="entry name" value="PAS"/>
    <property type="match status" value="1"/>
</dbReference>
<feature type="transmembrane region" description="Helical" evidence="14">
    <location>
        <begin position="281"/>
        <end position="300"/>
    </location>
</feature>
<dbReference type="OrthoDB" id="9769169at2"/>
<dbReference type="Pfam" id="PF00512">
    <property type="entry name" value="HisKA"/>
    <property type="match status" value="1"/>
</dbReference>
<evidence type="ECO:0000256" key="9">
    <source>
        <dbReference type="ARBA" id="ARBA00022777"/>
    </source>
</evidence>
<dbReference type="SMART" id="SM00387">
    <property type="entry name" value="HATPase_c"/>
    <property type="match status" value="1"/>
</dbReference>
<dbReference type="PANTHER" id="PTHR43065:SF42">
    <property type="entry name" value="TWO-COMPONENT SENSOR PPRA"/>
    <property type="match status" value="1"/>
</dbReference>
<keyword evidence="9 18" id="KW-0418">Kinase</keyword>
<organism evidence="18 19">
    <name type="scientific">Halarcobacter mediterraneus</name>
    <dbReference type="NCBI Taxonomy" id="2023153"/>
    <lineage>
        <taxon>Bacteria</taxon>
        <taxon>Pseudomonadati</taxon>
        <taxon>Campylobacterota</taxon>
        <taxon>Epsilonproteobacteria</taxon>
        <taxon>Campylobacterales</taxon>
        <taxon>Arcobacteraceae</taxon>
        <taxon>Halarcobacter</taxon>
    </lineage>
</organism>
<dbReference type="InterPro" id="IPR005467">
    <property type="entry name" value="His_kinase_dom"/>
</dbReference>
<dbReference type="GO" id="GO:0000155">
    <property type="term" value="F:phosphorelay sensor kinase activity"/>
    <property type="evidence" value="ECO:0007669"/>
    <property type="project" value="InterPro"/>
</dbReference>
<dbReference type="SUPFAM" id="SSF55874">
    <property type="entry name" value="ATPase domain of HSP90 chaperone/DNA topoisomerase II/histidine kinase"/>
    <property type="match status" value="1"/>
</dbReference>
<dbReference type="Pfam" id="PF02518">
    <property type="entry name" value="HATPase_c"/>
    <property type="match status" value="1"/>
</dbReference>
<dbReference type="PROSITE" id="PS50109">
    <property type="entry name" value="HIS_KIN"/>
    <property type="match status" value="1"/>
</dbReference>
<dbReference type="SMART" id="SM00091">
    <property type="entry name" value="PAS"/>
    <property type="match status" value="2"/>
</dbReference>
<dbReference type="AlphaFoldDB" id="A0A4Q1B0D7"/>
<evidence type="ECO:0000256" key="14">
    <source>
        <dbReference type="SAM" id="Phobius"/>
    </source>
</evidence>
<dbReference type="GO" id="GO:0005524">
    <property type="term" value="F:ATP binding"/>
    <property type="evidence" value="ECO:0007669"/>
    <property type="project" value="UniProtKB-KW"/>
</dbReference>
<dbReference type="PROSITE" id="PS50113">
    <property type="entry name" value="PAC"/>
    <property type="match status" value="1"/>
</dbReference>
<evidence type="ECO:0000259" key="15">
    <source>
        <dbReference type="PROSITE" id="PS50109"/>
    </source>
</evidence>
<dbReference type="SUPFAM" id="SSF55785">
    <property type="entry name" value="PYP-like sensor domain (PAS domain)"/>
    <property type="match status" value="2"/>
</dbReference>
<evidence type="ECO:0000256" key="5">
    <source>
        <dbReference type="ARBA" id="ARBA00022553"/>
    </source>
</evidence>
<keyword evidence="12" id="KW-0902">Two-component regulatory system</keyword>
<dbReference type="InterPro" id="IPR003594">
    <property type="entry name" value="HATPase_dom"/>
</dbReference>
<dbReference type="GO" id="GO:0006355">
    <property type="term" value="P:regulation of DNA-templated transcription"/>
    <property type="evidence" value="ECO:0007669"/>
    <property type="project" value="InterPro"/>
</dbReference>
<keyword evidence="19" id="KW-1185">Reference proteome</keyword>
<keyword evidence="10" id="KW-0067">ATP-binding</keyword>
<evidence type="ECO:0000256" key="3">
    <source>
        <dbReference type="ARBA" id="ARBA00012438"/>
    </source>
</evidence>
<dbReference type="EMBL" id="NXIE01000005">
    <property type="protein sequence ID" value="RXK11924.1"/>
    <property type="molecule type" value="Genomic_DNA"/>
</dbReference>
<dbReference type="NCBIfam" id="TIGR00229">
    <property type="entry name" value="sensory_box"/>
    <property type="match status" value="2"/>
</dbReference>
<dbReference type="InterPro" id="IPR004358">
    <property type="entry name" value="Sig_transdc_His_kin-like_C"/>
</dbReference>
<sequence length="841" mass="97940">MKVQFSFKLFLAFILFSILLFCAGIFLSYKTFQVKIEQSRINSFINKSNFFEKELKKIVHINNNILISISKSNSFKDEHIDSLFKEIKVLMLSNENIVDLKIIKKDGKKILSLEQNNKEIKEKPLSLSPRIYYYLNSEQIKKNELFFTEPYLKSLNNEVVMPIKPLIDFVLKTDSKIIFLSFNIDDFIKSINKMKYLIDKDLNIIYDSTGINSWSYYYNPDLNIRSVVEGFSNKIFKKSFSFTNKYYFKQIFIKNLHYFTLVDANEKTSLKSFFFENKDSFYSIFFLMAMISFILSMLFTTPLSSINRKLESEKDLLTDSIKRNNLILNDSLELLNQHVMFIKFDSNFVITDVSNYFSRVSGFQKEELIGQNYTSILNKYSIKIFNAEISYILKNTGTWSGELISIKKMSSDYWVKSNIQSDVDENDNIIGYTEIRSDITDNKRIERLYNDLNYQIEQLNAIVQNANSGIALLDLNGNFRRFNEAFYKLLNYNENEVVEKTILDLVDSSSIELLEKIMKEVKEFGSISNLELVFQSKNFEEVHLDVSLKVLPDKKNIVMVVNSLEDKRKLQELNQNLEQRVEEEVKKNMEKDKLHQEEQIKNAKLTSIGTLSAGITHEINTPLTYLKGNFEMLIMDIEDLEDNPMKEDMLINCEKITEAINRIAVIVESMREMSQTSTETKEKANIFATLFTSLTMAYNVSKQVSKVYLNNKEFTPTSIDKNDFKIYAKVQKQRLEQVWIIIINNALDELKNNKEYEERKLDITVFEEKDEVVVKFCDNAGGIKEDIIDNIFEPFVSSKTHSGMGVGLNIAKKIIDEQEGKILAYNSLNGAIFEIRLKSQE</sequence>
<comment type="caution">
    <text evidence="18">The sequence shown here is derived from an EMBL/GenBank/DDBJ whole genome shotgun (WGS) entry which is preliminary data.</text>
</comment>
<dbReference type="RefSeq" id="WP_129062376.1">
    <property type="nucleotide sequence ID" value="NZ_NXIE01000005.1"/>
</dbReference>
<evidence type="ECO:0000256" key="2">
    <source>
        <dbReference type="ARBA" id="ARBA00004651"/>
    </source>
</evidence>
<gene>
    <name evidence="18" type="ORF">CP965_12140</name>
</gene>
<evidence type="ECO:0000256" key="7">
    <source>
        <dbReference type="ARBA" id="ARBA00022692"/>
    </source>
</evidence>
<keyword evidence="11 14" id="KW-1133">Transmembrane helix</keyword>
<protein>
    <recommendedName>
        <fullName evidence="3">histidine kinase</fullName>
        <ecNumber evidence="3">2.7.13.3</ecNumber>
    </recommendedName>
</protein>
<dbReference type="SUPFAM" id="SSF47384">
    <property type="entry name" value="Homodimeric domain of signal transducing histidine kinase"/>
    <property type="match status" value="1"/>
</dbReference>
<keyword evidence="5" id="KW-0597">Phosphoprotein</keyword>
<dbReference type="PROSITE" id="PS50112">
    <property type="entry name" value="PAS"/>
    <property type="match status" value="1"/>
</dbReference>
<feature type="domain" description="PAS" evidence="16">
    <location>
        <begin position="455"/>
        <end position="525"/>
    </location>
</feature>
<evidence type="ECO:0000259" key="17">
    <source>
        <dbReference type="PROSITE" id="PS50113"/>
    </source>
</evidence>
<dbReference type="InterPro" id="IPR035965">
    <property type="entry name" value="PAS-like_dom_sf"/>
</dbReference>
<dbReference type="InterPro" id="IPR036890">
    <property type="entry name" value="HATPase_C_sf"/>
</dbReference>
<dbReference type="Proteomes" id="UP000289718">
    <property type="component" value="Unassembled WGS sequence"/>
</dbReference>
<dbReference type="InterPro" id="IPR000700">
    <property type="entry name" value="PAS-assoc_C"/>
</dbReference>
<evidence type="ECO:0000256" key="13">
    <source>
        <dbReference type="SAM" id="Coils"/>
    </source>
</evidence>
<name>A0A4Q1B0D7_9BACT</name>
<dbReference type="CDD" id="cd00130">
    <property type="entry name" value="PAS"/>
    <property type="match status" value="2"/>
</dbReference>
<keyword evidence="6" id="KW-0808">Transferase</keyword>
<dbReference type="InterPro" id="IPR036097">
    <property type="entry name" value="HisK_dim/P_sf"/>
</dbReference>
<dbReference type="GO" id="GO:0005886">
    <property type="term" value="C:plasma membrane"/>
    <property type="evidence" value="ECO:0007669"/>
    <property type="project" value="UniProtKB-SubCell"/>
</dbReference>
<evidence type="ECO:0000256" key="1">
    <source>
        <dbReference type="ARBA" id="ARBA00000085"/>
    </source>
</evidence>
<evidence type="ECO:0000256" key="6">
    <source>
        <dbReference type="ARBA" id="ARBA00022679"/>
    </source>
</evidence>
<feature type="coiled-coil region" evidence="13">
    <location>
        <begin position="560"/>
        <end position="606"/>
    </location>
</feature>
<dbReference type="InterPro" id="IPR029151">
    <property type="entry name" value="Sensor-like_sf"/>
</dbReference>
<dbReference type="Gene3D" id="3.30.450.20">
    <property type="entry name" value="PAS domain"/>
    <property type="match status" value="2"/>
</dbReference>
<dbReference type="InterPro" id="IPR003661">
    <property type="entry name" value="HisK_dim/P_dom"/>
</dbReference>
<dbReference type="SUPFAM" id="SSF103190">
    <property type="entry name" value="Sensory domain-like"/>
    <property type="match status" value="1"/>
</dbReference>